<comment type="caution">
    <text evidence="8">The sequence shown here is derived from an EMBL/GenBank/DDBJ whole genome shotgun (WGS) entry which is preliminary data.</text>
</comment>
<dbReference type="GO" id="GO:0005886">
    <property type="term" value="C:plasma membrane"/>
    <property type="evidence" value="ECO:0007669"/>
    <property type="project" value="UniProtKB-SubCell"/>
</dbReference>
<protein>
    <submittedName>
        <fullName evidence="8">Cytochrome B</fullName>
    </submittedName>
</protein>
<dbReference type="OrthoDB" id="196472at2"/>
<evidence type="ECO:0000256" key="6">
    <source>
        <dbReference type="SAM" id="Phobius"/>
    </source>
</evidence>
<dbReference type="EMBL" id="JMGO02000004">
    <property type="protein sequence ID" value="KXU80325.1"/>
    <property type="molecule type" value="Genomic_DNA"/>
</dbReference>
<organism evidence="8 9">
    <name type="scientific">Aeromonas enteropelogenes</name>
    <name type="common">Aeromonas trota</name>
    <dbReference type="NCBI Taxonomy" id="29489"/>
    <lineage>
        <taxon>Bacteria</taxon>
        <taxon>Pseudomonadati</taxon>
        <taxon>Pseudomonadota</taxon>
        <taxon>Gammaproteobacteria</taxon>
        <taxon>Aeromonadales</taxon>
        <taxon>Aeromonadaceae</taxon>
        <taxon>Aeromonas</taxon>
    </lineage>
</organism>
<dbReference type="PANTHER" id="PTHR30485:SF2">
    <property type="entry name" value="BLL0597 PROTEIN"/>
    <property type="match status" value="1"/>
</dbReference>
<feature type="domain" description="Cytochrome b561 bacterial/Ni-hydrogenase" evidence="7">
    <location>
        <begin position="9"/>
        <end position="169"/>
    </location>
</feature>
<evidence type="ECO:0000313" key="9">
    <source>
        <dbReference type="Proteomes" id="UP000078435"/>
    </source>
</evidence>
<dbReference type="STRING" id="29489.VL01_00670"/>
<dbReference type="PANTHER" id="PTHR30485">
    <property type="entry name" value="NI/FE-HYDROGENASE 1 B-TYPE CYTOCHROME SUBUNIT"/>
    <property type="match status" value="1"/>
</dbReference>
<keyword evidence="3 6" id="KW-0812">Transmembrane</keyword>
<sequence>MTNWTETRVWDPVIRVFHWLTVTFCLLNFFVLEEGSRNHRYVGYALGALLLIRLLWGLVGSYYARFGQWWPTPARVRAYLRQLLQGRHPYYLGHNPVGALMIWLLLLSLLGTIVTGWLTTWDAFWGEDWLEELHGVIANTLMAAVGVHAAVVILTDRLTRSDLLRAMVLGKKRVPLHVQVEDPRNE</sequence>
<dbReference type="Proteomes" id="UP000078435">
    <property type="component" value="Unassembled WGS sequence"/>
</dbReference>
<evidence type="ECO:0000256" key="2">
    <source>
        <dbReference type="ARBA" id="ARBA00022475"/>
    </source>
</evidence>
<dbReference type="RefSeq" id="WP_061476279.1">
    <property type="nucleotide sequence ID" value="NZ_CP082887.1"/>
</dbReference>
<evidence type="ECO:0000259" key="7">
    <source>
        <dbReference type="Pfam" id="PF01292"/>
    </source>
</evidence>
<evidence type="ECO:0000256" key="4">
    <source>
        <dbReference type="ARBA" id="ARBA00022989"/>
    </source>
</evidence>
<dbReference type="InterPro" id="IPR011577">
    <property type="entry name" value="Cyt_b561_bac/Ni-Hgenase"/>
</dbReference>
<dbReference type="GO" id="GO:0009055">
    <property type="term" value="F:electron transfer activity"/>
    <property type="evidence" value="ECO:0007669"/>
    <property type="project" value="InterPro"/>
</dbReference>
<dbReference type="InterPro" id="IPR051542">
    <property type="entry name" value="Hydrogenase_cytochrome"/>
</dbReference>
<gene>
    <name evidence="8" type="ORF">LCR_14645</name>
</gene>
<name>A0A175VHX9_AEREN</name>
<keyword evidence="2" id="KW-1003">Cell membrane</keyword>
<keyword evidence="4 6" id="KW-1133">Transmembrane helix</keyword>
<dbReference type="SUPFAM" id="SSF81342">
    <property type="entry name" value="Transmembrane di-heme cytochromes"/>
    <property type="match status" value="1"/>
</dbReference>
<feature type="transmembrane region" description="Helical" evidence="6">
    <location>
        <begin position="136"/>
        <end position="155"/>
    </location>
</feature>
<dbReference type="InterPro" id="IPR016174">
    <property type="entry name" value="Di-haem_cyt_TM"/>
</dbReference>
<dbReference type="GO" id="GO:0020037">
    <property type="term" value="F:heme binding"/>
    <property type="evidence" value="ECO:0007669"/>
    <property type="project" value="TreeGrafter"/>
</dbReference>
<keyword evidence="5 6" id="KW-0472">Membrane</keyword>
<evidence type="ECO:0000256" key="1">
    <source>
        <dbReference type="ARBA" id="ARBA00004651"/>
    </source>
</evidence>
<accession>A0A175VHX9</accession>
<feature type="transmembrane region" description="Helical" evidence="6">
    <location>
        <begin position="100"/>
        <end position="124"/>
    </location>
</feature>
<dbReference type="GO" id="GO:0022904">
    <property type="term" value="P:respiratory electron transport chain"/>
    <property type="evidence" value="ECO:0007669"/>
    <property type="project" value="InterPro"/>
</dbReference>
<dbReference type="Gene3D" id="1.20.950.20">
    <property type="entry name" value="Transmembrane di-heme cytochromes, Chain C"/>
    <property type="match status" value="1"/>
</dbReference>
<dbReference type="Pfam" id="PF01292">
    <property type="entry name" value="Ni_hydr_CYTB"/>
    <property type="match status" value="1"/>
</dbReference>
<dbReference type="AlphaFoldDB" id="A0A175VHX9"/>
<evidence type="ECO:0000256" key="3">
    <source>
        <dbReference type="ARBA" id="ARBA00022692"/>
    </source>
</evidence>
<proteinExistence type="predicted"/>
<evidence type="ECO:0000256" key="5">
    <source>
        <dbReference type="ARBA" id="ARBA00023136"/>
    </source>
</evidence>
<feature type="transmembrane region" description="Helical" evidence="6">
    <location>
        <begin position="12"/>
        <end position="32"/>
    </location>
</feature>
<reference evidence="8 9" key="1">
    <citation type="submission" date="2016-02" db="EMBL/GenBank/DDBJ databases">
        <title>Draft genome sequence of Aeromonas trota strain 1999lcr isolated from cerebrospinal fluid (CSF).</title>
        <authorList>
            <person name="Dallagassa C.B."/>
            <person name="Prediger K.C."/>
            <person name="Weiss V.A."/>
            <person name="Assis F.E."/>
            <person name="Baura V."/>
            <person name="Cruz L.M."/>
            <person name="Souza E.M."/>
            <person name="Pedrosa F.O."/>
            <person name="Fadel-Picheth C.M."/>
        </authorList>
    </citation>
    <scope>NUCLEOTIDE SEQUENCE [LARGE SCALE GENOMIC DNA]</scope>
    <source>
        <strain evidence="8 9">1999lcr</strain>
    </source>
</reference>
<feature type="transmembrane region" description="Helical" evidence="6">
    <location>
        <begin position="44"/>
        <end position="64"/>
    </location>
</feature>
<evidence type="ECO:0000313" key="8">
    <source>
        <dbReference type="EMBL" id="KXU80325.1"/>
    </source>
</evidence>
<comment type="subcellular location">
    <subcellularLocation>
        <location evidence="1">Cell membrane</location>
        <topology evidence="1">Multi-pass membrane protein</topology>
    </subcellularLocation>
</comment>